<evidence type="ECO:0000313" key="1">
    <source>
        <dbReference type="EMBL" id="KAL0263950.1"/>
    </source>
</evidence>
<reference evidence="1" key="1">
    <citation type="journal article" date="2024" name="Gigascience">
        <title>Chromosome-level genome of the poultry shaft louse Menopon gallinae provides insight into the host-switching and adaptive evolution of parasitic lice.</title>
        <authorList>
            <person name="Xu Y."/>
            <person name="Ma L."/>
            <person name="Liu S."/>
            <person name="Liang Y."/>
            <person name="Liu Q."/>
            <person name="He Z."/>
            <person name="Tian L."/>
            <person name="Duan Y."/>
            <person name="Cai W."/>
            <person name="Li H."/>
            <person name="Song F."/>
        </authorList>
    </citation>
    <scope>NUCLEOTIDE SEQUENCE</scope>
    <source>
        <strain evidence="1">Cailab_2023a</strain>
    </source>
</reference>
<dbReference type="InterPro" id="IPR005312">
    <property type="entry name" value="DUF1759"/>
</dbReference>
<protein>
    <submittedName>
        <fullName evidence="1">Uncharacterized protein</fullName>
    </submittedName>
</protein>
<gene>
    <name evidence="2" type="ORF">PYX00_010491</name>
    <name evidence="1" type="ORF">PYX00_011208</name>
</gene>
<dbReference type="EMBL" id="JARGDH010000059">
    <property type="protein sequence ID" value="KAL0263950.1"/>
    <property type="molecule type" value="Genomic_DNA"/>
</dbReference>
<proteinExistence type="predicted"/>
<accession>A0AAW2H6H2</accession>
<dbReference type="PANTHER" id="PTHR22954:SF3">
    <property type="entry name" value="PROTEIN CBG08539"/>
    <property type="match status" value="1"/>
</dbReference>
<dbReference type="EMBL" id="JARGDH010000005">
    <property type="protein sequence ID" value="KAL0268634.1"/>
    <property type="molecule type" value="Genomic_DNA"/>
</dbReference>
<dbReference type="AlphaFoldDB" id="A0AAW2H6H2"/>
<name>A0AAW2H6H2_9NEOP</name>
<organism evidence="1">
    <name type="scientific">Menopon gallinae</name>
    <name type="common">poultry shaft louse</name>
    <dbReference type="NCBI Taxonomy" id="328185"/>
    <lineage>
        <taxon>Eukaryota</taxon>
        <taxon>Metazoa</taxon>
        <taxon>Ecdysozoa</taxon>
        <taxon>Arthropoda</taxon>
        <taxon>Hexapoda</taxon>
        <taxon>Insecta</taxon>
        <taxon>Pterygota</taxon>
        <taxon>Neoptera</taxon>
        <taxon>Paraneoptera</taxon>
        <taxon>Psocodea</taxon>
        <taxon>Troctomorpha</taxon>
        <taxon>Phthiraptera</taxon>
        <taxon>Amblycera</taxon>
        <taxon>Menoponidae</taxon>
        <taxon>Menopon</taxon>
    </lineage>
</organism>
<evidence type="ECO:0000313" key="2">
    <source>
        <dbReference type="EMBL" id="KAL0268634.1"/>
    </source>
</evidence>
<dbReference type="PANTHER" id="PTHR22954">
    <property type="entry name" value="RETROVIRAL PROTEASE-RELATED"/>
    <property type="match status" value="1"/>
</dbReference>
<comment type="caution">
    <text evidence="1">The sequence shown here is derived from an EMBL/GenBank/DDBJ whole genome shotgun (WGS) entry which is preliminary data.</text>
</comment>
<sequence>MDKLQRARRYLRMRLRGLLEELQGGKAKVHLAVGHKVRPLPAGCHVEAGPPPQRLRSQRGKVTSINIQMYESHYKEHKENLKKIHMEIINAITNDEEEEAMMAQCMEDERCLLEIGNLLSIIKQSAQTEGCSERNTATQVTLPQICLPVFNGSIAECLSFADLFKAAVDGNSAISNAQRLQYLKGALRGEAANVIRHLPITEQNYAEAWDLLERR</sequence>
<dbReference type="Pfam" id="PF03564">
    <property type="entry name" value="DUF1759"/>
    <property type="match status" value="1"/>
</dbReference>